<dbReference type="Proteomes" id="UP000243333">
    <property type="component" value="Unassembled WGS sequence"/>
</dbReference>
<proteinExistence type="predicted"/>
<keyword evidence="2" id="KW-1185">Reference proteome</keyword>
<gene>
    <name evidence="1" type="ORF">SAMN05660235_01268</name>
</gene>
<accession>A0A1G7KAK9</accession>
<dbReference type="Gene3D" id="3.30.450.20">
    <property type="entry name" value="PAS domain"/>
    <property type="match status" value="1"/>
</dbReference>
<dbReference type="SUPFAM" id="SSF55785">
    <property type="entry name" value="PYP-like sensor domain (PAS domain)"/>
    <property type="match status" value="1"/>
</dbReference>
<protein>
    <recommendedName>
        <fullName evidence="3">PAS domain-containing protein</fullName>
    </recommendedName>
</protein>
<name>A0A1G7KAK9_9FIRM</name>
<evidence type="ECO:0000313" key="1">
    <source>
        <dbReference type="EMBL" id="SDF34070.1"/>
    </source>
</evidence>
<dbReference type="AlphaFoldDB" id="A0A1G7KAK9"/>
<evidence type="ECO:0008006" key="3">
    <source>
        <dbReference type="Google" id="ProtNLM"/>
    </source>
</evidence>
<evidence type="ECO:0000313" key="2">
    <source>
        <dbReference type="Proteomes" id="UP000243333"/>
    </source>
</evidence>
<organism evidence="1 2">
    <name type="scientific">Sporolituus thermophilus DSM 23256</name>
    <dbReference type="NCBI Taxonomy" id="1123285"/>
    <lineage>
        <taxon>Bacteria</taxon>
        <taxon>Bacillati</taxon>
        <taxon>Bacillota</taxon>
        <taxon>Negativicutes</taxon>
        <taxon>Selenomonadales</taxon>
        <taxon>Sporomusaceae</taxon>
        <taxon>Sporolituus</taxon>
    </lineage>
</organism>
<sequence length="202" mass="22537">MRECLDLSSELNASLAAFLIKTMPLAVMIVNNEVRVRCINDAAIKFFCISKEEAHLQKCGEVLRCVNARGPEGCGGSPGCLRCVLRKSVLEALNGQVVSRNKGIFNVIQDGEVKRLTLLVTAAPILYENKRMAIVLTEDVSLVTQLEGLIPICSICHRIRDEQGNWITLEKYLKTHSEAEFTHDYCPVCSDEMRTKHSLSKE</sequence>
<dbReference type="RefSeq" id="WP_093689162.1">
    <property type="nucleotide sequence ID" value="NZ_FNBU01000007.1"/>
</dbReference>
<reference evidence="2" key="1">
    <citation type="submission" date="2016-10" db="EMBL/GenBank/DDBJ databases">
        <authorList>
            <person name="Varghese N."/>
            <person name="Submissions S."/>
        </authorList>
    </citation>
    <scope>NUCLEOTIDE SEQUENCE [LARGE SCALE GENOMIC DNA]</scope>
    <source>
        <strain evidence="2">DSM 23256</strain>
    </source>
</reference>
<dbReference type="OrthoDB" id="2645267at2"/>
<dbReference type="InterPro" id="IPR035965">
    <property type="entry name" value="PAS-like_dom_sf"/>
</dbReference>
<dbReference type="EMBL" id="FNBU01000007">
    <property type="protein sequence ID" value="SDF34070.1"/>
    <property type="molecule type" value="Genomic_DNA"/>
</dbReference>
<dbReference type="STRING" id="1123285.SAMN05660235_01268"/>